<name>A0ABS5QJQ6_9BACT</name>
<reference evidence="1 2" key="1">
    <citation type="journal article" date="2021" name="Nat. Commun.">
        <title>Reductive evolution and unique predatory mode in the CPR bacterium Vampirococcus lugosii.</title>
        <authorList>
            <person name="Moreira D."/>
            <person name="Zivanovic Y."/>
            <person name="Lopez-Archilla A.I."/>
            <person name="Iniesto M."/>
            <person name="Lopez-Garcia P."/>
        </authorList>
    </citation>
    <scope>NUCLEOTIDE SEQUENCE [LARGE SCALE GENOMIC DNA]</scope>
    <source>
        <strain evidence="1">Chiprana</strain>
    </source>
</reference>
<keyword evidence="2" id="KW-1185">Reference proteome</keyword>
<organism evidence="1 2">
    <name type="scientific">Candidatus Vampirococcus lugosii</name>
    <dbReference type="NCBI Taxonomy" id="2789015"/>
    <lineage>
        <taxon>Bacteria</taxon>
        <taxon>Candidatus Absconditibacteriota</taxon>
        <taxon>Vampirococcus</taxon>
    </lineage>
</organism>
<dbReference type="RefSeq" id="WP_213348083.1">
    <property type="nucleotide sequence ID" value="NZ_JAEDAM010000002.1"/>
</dbReference>
<dbReference type="Proteomes" id="UP000680365">
    <property type="component" value="Unassembled WGS sequence"/>
</dbReference>
<dbReference type="EMBL" id="JAEDAM010000002">
    <property type="protein sequence ID" value="MBS8121501.1"/>
    <property type="molecule type" value="Genomic_DNA"/>
</dbReference>
<accession>A0ABS5QJQ6</accession>
<evidence type="ECO:0000313" key="2">
    <source>
        <dbReference type="Proteomes" id="UP000680365"/>
    </source>
</evidence>
<protein>
    <submittedName>
        <fullName evidence="1">Uncharacterized protein</fullName>
    </submittedName>
</protein>
<sequence length="223" mass="25925">MEKNNYKRSNLDVRISISNFVRNIQGKLFGILNKNDYENKGKKVITSIGGGAEIYNIDYLLNLGCKDFFVNENGFYDARFFIREENIQQILDILICENILLYEFSVLRELNEELCFEKIENQKDSILKFYDLIGTEEFYKGTILGKGYSNRIPGVITYYIWNYFDIILDNKLSKSTINKLLNSPNSFLLTKEEVLSGYSKEGIPIAKNIKSSLNIDKTNYLYI</sequence>
<evidence type="ECO:0000313" key="1">
    <source>
        <dbReference type="EMBL" id="MBS8121501.1"/>
    </source>
</evidence>
<gene>
    <name evidence="1" type="ORF">VAMP_5n248</name>
</gene>
<comment type="caution">
    <text evidence="1">The sequence shown here is derived from an EMBL/GenBank/DDBJ whole genome shotgun (WGS) entry which is preliminary data.</text>
</comment>
<proteinExistence type="predicted"/>